<evidence type="ECO:0000313" key="3">
    <source>
        <dbReference type="EMBL" id="ODA35003.1"/>
    </source>
</evidence>
<comment type="caution">
    <text evidence="3">The sequence shown here is derived from an EMBL/GenBank/DDBJ whole genome shotgun (WGS) entry which is preliminary data.</text>
</comment>
<dbReference type="Pfam" id="PF07963">
    <property type="entry name" value="N_methyl"/>
    <property type="match status" value="1"/>
</dbReference>
<organism evidence="3 4">
    <name type="scientific">Planctopirus hydrillae</name>
    <dbReference type="NCBI Taxonomy" id="1841610"/>
    <lineage>
        <taxon>Bacteria</taxon>
        <taxon>Pseudomonadati</taxon>
        <taxon>Planctomycetota</taxon>
        <taxon>Planctomycetia</taxon>
        <taxon>Planctomycetales</taxon>
        <taxon>Planctomycetaceae</taxon>
        <taxon>Planctopirus</taxon>
    </lineage>
</organism>
<dbReference type="EMBL" id="LYDR01000039">
    <property type="protein sequence ID" value="ODA35003.1"/>
    <property type="molecule type" value="Genomic_DNA"/>
</dbReference>
<dbReference type="STRING" id="1841610.A6X21_03250"/>
<dbReference type="PANTHER" id="PTHR30093:SF2">
    <property type="entry name" value="TYPE II SECRETION SYSTEM PROTEIN H"/>
    <property type="match status" value="1"/>
</dbReference>
<dbReference type="NCBIfam" id="TIGR02532">
    <property type="entry name" value="IV_pilin_GFxxxE"/>
    <property type="match status" value="1"/>
</dbReference>
<dbReference type="InterPro" id="IPR045584">
    <property type="entry name" value="Pilin-like"/>
</dbReference>
<dbReference type="Proteomes" id="UP000094828">
    <property type="component" value="Unassembled WGS sequence"/>
</dbReference>
<evidence type="ECO:0000313" key="4">
    <source>
        <dbReference type="Proteomes" id="UP000094828"/>
    </source>
</evidence>
<keyword evidence="1" id="KW-0472">Membrane</keyword>
<dbReference type="Pfam" id="PF07596">
    <property type="entry name" value="SBP_bac_10"/>
    <property type="match status" value="1"/>
</dbReference>
<evidence type="ECO:0000256" key="1">
    <source>
        <dbReference type="SAM" id="Phobius"/>
    </source>
</evidence>
<feature type="transmembrane region" description="Helical" evidence="1">
    <location>
        <begin position="16"/>
        <end position="37"/>
    </location>
</feature>
<dbReference type="PROSITE" id="PS00409">
    <property type="entry name" value="PROKAR_NTER_METHYL"/>
    <property type="match status" value="1"/>
</dbReference>
<dbReference type="RefSeq" id="WP_068846583.1">
    <property type="nucleotide sequence ID" value="NZ_LYDR01000039.1"/>
</dbReference>
<dbReference type="PANTHER" id="PTHR30093">
    <property type="entry name" value="GENERAL SECRETION PATHWAY PROTEIN G"/>
    <property type="match status" value="1"/>
</dbReference>
<dbReference type="OrthoDB" id="280382at2"/>
<reference evidence="3 4" key="1">
    <citation type="submission" date="2016-05" db="EMBL/GenBank/DDBJ databases">
        <title>Genomic and physiological characterization of Planctopirus sp. isolated from fresh water lake.</title>
        <authorList>
            <person name="Subhash Y."/>
            <person name="Ramana C."/>
        </authorList>
    </citation>
    <scope>NUCLEOTIDE SEQUENCE [LARGE SCALE GENOMIC DNA]</scope>
    <source>
        <strain evidence="3 4">JC280</strain>
    </source>
</reference>
<keyword evidence="4" id="KW-1185">Reference proteome</keyword>
<dbReference type="InterPro" id="IPR011453">
    <property type="entry name" value="DUF1559"/>
</dbReference>
<dbReference type="NCBIfam" id="TIGR04294">
    <property type="entry name" value="pre_pil_HX9DG"/>
    <property type="match status" value="1"/>
</dbReference>
<dbReference type="InterPro" id="IPR012902">
    <property type="entry name" value="N_methyl_site"/>
</dbReference>
<dbReference type="Gene3D" id="3.30.700.10">
    <property type="entry name" value="Glycoprotein, Type 4 Pilin"/>
    <property type="match status" value="1"/>
</dbReference>
<accession>A0A1C3EP27</accession>
<dbReference type="InterPro" id="IPR027558">
    <property type="entry name" value="Pre_pil_HX9DG_C"/>
</dbReference>
<sequence length="312" mass="33705">MAQAFGGSTRRSGFTLIELLVVIAIIAILIALLLPAVQQAREAARRTQCKNNLKQVGLALHNYHDTHNTFPPGNIPNSPLNNHGPTAWVHILPYVDQAPQYNRINFSLTGTWWHGAASGGPQGPTFNGFKVAGFICPSSPLVDSSTRSGVTWQRGSYTLIEGAVGISEVSTANGIRSDSGMFTRSRNFNFRDMTDGSSNIVMVAEQSNWGRDAGNTNNVEYRSDGGDSIWMGTGYDSRCFNTTTVRYPINTRNVSLNGANSQSCNTPIQSAHTGGAHVLIGDGTVKFLSENMNFDTLRFLAARADGNVVGEF</sequence>
<proteinExistence type="predicted"/>
<gene>
    <name evidence="3" type="ORF">A6X21_03250</name>
</gene>
<dbReference type="SUPFAM" id="SSF54523">
    <property type="entry name" value="Pili subunits"/>
    <property type="match status" value="1"/>
</dbReference>
<dbReference type="AlphaFoldDB" id="A0A1C3EP27"/>
<name>A0A1C3EP27_9PLAN</name>
<feature type="domain" description="DUF1559" evidence="2">
    <location>
        <begin position="38"/>
        <end position="294"/>
    </location>
</feature>
<evidence type="ECO:0000259" key="2">
    <source>
        <dbReference type="Pfam" id="PF07596"/>
    </source>
</evidence>
<keyword evidence="1" id="KW-0812">Transmembrane</keyword>
<protein>
    <recommendedName>
        <fullName evidence="2">DUF1559 domain-containing protein</fullName>
    </recommendedName>
</protein>
<keyword evidence="1" id="KW-1133">Transmembrane helix</keyword>